<dbReference type="HOGENOM" id="CLU_2487096_0_0_1"/>
<evidence type="ECO:0000256" key="1">
    <source>
        <dbReference type="SAM" id="SignalP"/>
    </source>
</evidence>
<protein>
    <recommendedName>
        <fullName evidence="4">Secreted protein</fullName>
    </recommendedName>
</protein>
<evidence type="ECO:0000313" key="3">
    <source>
        <dbReference type="Proteomes" id="UP000008022"/>
    </source>
</evidence>
<reference evidence="2" key="2">
    <citation type="submission" date="2015-06" db="UniProtKB">
        <authorList>
            <consortium name="EnsemblPlants"/>
        </authorList>
    </citation>
    <scope>IDENTIFICATION</scope>
</reference>
<dbReference type="Gramene" id="ORUFI09G07950.1">
    <property type="protein sequence ID" value="ORUFI09G07950.1"/>
    <property type="gene ID" value="ORUFI09G07950"/>
</dbReference>
<feature type="chain" id="PRO_5002371622" description="Secreted protein" evidence="1">
    <location>
        <begin position="21"/>
        <end position="75"/>
    </location>
</feature>
<proteinExistence type="predicted"/>
<feature type="signal peptide" evidence="1">
    <location>
        <begin position="1"/>
        <end position="20"/>
    </location>
</feature>
<dbReference type="AlphaFoldDB" id="A0A0E0QQE0"/>
<name>A0A0E0QQE0_ORYRU</name>
<evidence type="ECO:0000313" key="2">
    <source>
        <dbReference type="EnsemblPlants" id="ORUFI09G07950.1"/>
    </source>
</evidence>
<organism evidence="2 3">
    <name type="scientific">Oryza rufipogon</name>
    <name type="common">Brownbeard rice</name>
    <name type="synonym">Asian wild rice</name>
    <dbReference type="NCBI Taxonomy" id="4529"/>
    <lineage>
        <taxon>Eukaryota</taxon>
        <taxon>Viridiplantae</taxon>
        <taxon>Streptophyta</taxon>
        <taxon>Embryophyta</taxon>
        <taxon>Tracheophyta</taxon>
        <taxon>Spermatophyta</taxon>
        <taxon>Magnoliopsida</taxon>
        <taxon>Liliopsida</taxon>
        <taxon>Poales</taxon>
        <taxon>Poaceae</taxon>
        <taxon>BOP clade</taxon>
        <taxon>Oryzoideae</taxon>
        <taxon>Oryzeae</taxon>
        <taxon>Oryzinae</taxon>
        <taxon>Oryza</taxon>
    </lineage>
</organism>
<dbReference type="EnsemblPlants" id="ORUFI09G07950.1">
    <property type="protein sequence ID" value="ORUFI09G07950.1"/>
    <property type="gene ID" value="ORUFI09G07950"/>
</dbReference>
<keyword evidence="3" id="KW-1185">Reference proteome</keyword>
<dbReference type="Proteomes" id="UP000008022">
    <property type="component" value="Unassembled WGS sequence"/>
</dbReference>
<sequence length="75" mass="8347">MGLFKLVLGTLGFCVGPAQEYSVPPFPFSIVWVPFHELPNPSIRRASLSFIINSGEDIAGSTRRRREPAAEWSLE</sequence>
<keyword evidence="1" id="KW-0732">Signal</keyword>
<accession>A0A0E0QQE0</accession>
<reference evidence="3" key="1">
    <citation type="submission" date="2013-06" db="EMBL/GenBank/DDBJ databases">
        <authorList>
            <person name="Zhao Q."/>
        </authorList>
    </citation>
    <scope>NUCLEOTIDE SEQUENCE</scope>
    <source>
        <strain evidence="3">cv. W1943</strain>
    </source>
</reference>
<evidence type="ECO:0008006" key="4">
    <source>
        <dbReference type="Google" id="ProtNLM"/>
    </source>
</evidence>